<dbReference type="EC" id="2.8.3.10" evidence="1"/>
<dbReference type="GO" id="GO:0008814">
    <property type="term" value="F:citrate CoA-transferase activity"/>
    <property type="evidence" value="ECO:0007669"/>
    <property type="project" value="UniProtKB-EC"/>
</dbReference>
<dbReference type="EC" id="4.1.3.6" evidence="1"/>
<sequence>MLNAVKRDIPEALLAGRTGYQGKYAKDGQSLHKAAPTITQALKPQKSKLADSLKAACEACGAHDGMTFSFHTEYRNGDKVAAMAAKVLIEDLGLKDITVAATSLGDAQANMAQYIKNGQITGVQTSGVRGVIGEAISAGELQTPAIIRSHGGRPRAIAAGEVHIDIAFLAAASSDAFGNASGIRGKNNCGSMGFAIDDAHYADHVIVVTDTLVDFPNVPAAINGVDVDAVCVVDQVGDPSKIATKEARMTQDPRELMMAQAVAKVIAASPDFKDGFSFQTGVGGPSLAVNRYLEQYMTQRQIKMSFALGGTSKAICDLQDKGLVNYILDTQDFDQGAVAHFATHPNHLECSLDQYASPANKGAFVNNLDFVVLSALEVDVDFNVNVVTGSDGVLRGAPGGHPDTAAGSKCCIIVTPLTRGRMPTVCDAVVTVTTPGDSVDVVVTDYGIAVNPQRQDIIAQLDAANIAHTTIEALRDKAYALVGTPAPLEWQKRVVAVVEGRDGSIVDVVRQVKPFAF</sequence>
<dbReference type="NCBIfam" id="TIGR01584">
    <property type="entry name" value="citF"/>
    <property type="match status" value="1"/>
</dbReference>
<dbReference type="RefSeq" id="WP_125754047.1">
    <property type="nucleotide sequence ID" value="NZ_JBHTON010000033.1"/>
</dbReference>
<evidence type="ECO:0000313" key="2">
    <source>
        <dbReference type="EMBL" id="MFD1485544.1"/>
    </source>
</evidence>
<comment type="catalytic activity">
    <reaction evidence="1">
        <text>citrate = oxaloacetate + acetate</text>
        <dbReference type="Rhea" id="RHEA:10760"/>
        <dbReference type="ChEBI" id="CHEBI:16452"/>
        <dbReference type="ChEBI" id="CHEBI:16947"/>
        <dbReference type="ChEBI" id="CHEBI:30089"/>
        <dbReference type="EC" id="4.1.3.6"/>
    </reaction>
</comment>
<dbReference type="Pfam" id="PF04223">
    <property type="entry name" value="CitF"/>
    <property type="match status" value="1"/>
</dbReference>
<keyword evidence="1 2" id="KW-0808">Transferase</keyword>
<reference evidence="3" key="1">
    <citation type="journal article" date="2019" name="Int. J. Syst. Evol. Microbiol.">
        <title>The Global Catalogue of Microorganisms (GCM) 10K type strain sequencing project: providing services to taxonomists for standard genome sequencing and annotation.</title>
        <authorList>
            <consortium name="The Broad Institute Genomics Platform"/>
            <consortium name="The Broad Institute Genome Sequencing Center for Infectious Disease"/>
            <person name="Wu L."/>
            <person name="Ma J."/>
        </authorList>
    </citation>
    <scope>NUCLEOTIDE SEQUENCE [LARGE SCALE GENOMIC DNA]</scope>
    <source>
        <strain evidence="3">CCM 8903</strain>
    </source>
</reference>
<dbReference type="PANTHER" id="PTHR40596">
    <property type="entry name" value="CITRATE LYASE ALPHA CHAIN"/>
    <property type="match status" value="1"/>
</dbReference>
<keyword evidence="1" id="KW-0963">Cytoplasm</keyword>
<protein>
    <recommendedName>
        <fullName evidence="1">Citrate lyase alpha chain</fullName>
        <shortName evidence="1">Citrase alpha chain</shortName>
        <ecNumber evidence="1">2.8.3.10</ecNumber>
        <ecNumber evidence="1">4.1.3.6</ecNumber>
    </recommendedName>
    <alternativeName>
        <fullName evidence="1">Citrate (pro-3S)-lyase alpha chain</fullName>
    </alternativeName>
    <alternativeName>
        <fullName evidence="1">Citrate CoA-transferase subunit</fullName>
    </alternativeName>
</protein>
<keyword evidence="3" id="KW-1185">Reference proteome</keyword>
<organism evidence="2 3">
    <name type="scientific">Lacticaseibacillus baoqingensis</name>
    <dbReference type="NCBI Taxonomy" id="2486013"/>
    <lineage>
        <taxon>Bacteria</taxon>
        <taxon>Bacillati</taxon>
        <taxon>Bacillota</taxon>
        <taxon>Bacilli</taxon>
        <taxon>Lactobacillales</taxon>
        <taxon>Lactobacillaceae</taxon>
        <taxon>Lacticaseibacillus</taxon>
    </lineage>
</organism>
<comment type="catalytic activity">
    <reaction evidence="1">
        <text>citrate + acetyl-CoA = (3S)-citryl-CoA + acetate</text>
        <dbReference type="Rhea" id="RHEA:19405"/>
        <dbReference type="ChEBI" id="CHEBI:16947"/>
        <dbReference type="ChEBI" id="CHEBI:30089"/>
        <dbReference type="ChEBI" id="CHEBI:57288"/>
        <dbReference type="ChEBI" id="CHEBI:57321"/>
        <dbReference type="EC" id="2.8.3.10"/>
    </reaction>
</comment>
<dbReference type="EMBL" id="JBHTON010000033">
    <property type="protein sequence ID" value="MFD1485544.1"/>
    <property type="molecule type" value="Genomic_DNA"/>
</dbReference>
<accession>A0ABW4E6M0</accession>
<dbReference type="GO" id="GO:0008815">
    <property type="term" value="F:citrate (pro-3S)-lyase activity"/>
    <property type="evidence" value="ECO:0007669"/>
    <property type="project" value="UniProtKB-EC"/>
</dbReference>
<evidence type="ECO:0000313" key="3">
    <source>
        <dbReference type="Proteomes" id="UP001597252"/>
    </source>
</evidence>
<dbReference type="Gene3D" id="3.40.1080.10">
    <property type="entry name" value="Glutaconate Coenzyme A-transferase"/>
    <property type="match status" value="2"/>
</dbReference>
<gene>
    <name evidence="2" type="primary">citF</name>
    <name evidence="2" type="ORF">ACFQ5J_09920</name>
</gene>
<dbReference type="SUPFAM" id="SSF100950">
    <property type="entry name" value="NagB/RpiA/CoA transferase-like"/>
    <property type="match status" value="2"/>
</dbReference>
<proteinExistence type="predicted"/>
<dbReference type="InterPro" id="IPR037171">
    <property type="entry name" value="NagB/RpiA_transferase-like"/>
</dbReference>
<comment type="subcellular location">
    <subcellularLocation>
        <location evidence="1">Cytoplasm</location>
    </subcellularLocation>
</comment>
<dbReference type="PANTHER" id="PTHR40596:SF1">
    <property type="entry name" value="CITRATE LYASE ALPHA CHAIN"/>
    <property type="match status" value="1"/>
</dbReference>
<dbReference type="PIRSF" id="PIRSF009451">
    <property type="entry name" value="Citrt_lyas_alpha"/>
    <property type="match status" value="1"/>
</dbReference>
<evidence type="ECO:0000256" key="1">
    <source>
        <dbReference type="PIRNR" id="PIRNR009451"/>
    </source>
</evidence>
<name>A0ABW4E6M0_9LACO</name>
<dbReference type="Proteomes" id="UP001597252">
    <property type="component" value="Unassembled WGS sequence"/>
</dbReference>
<dbReference type="InterPro" id="IPR006472">
    <property type="entry name" value="Citrate_lyase_asu"/>
</dbReference>
<comment type="caution">
    <text evidence="2">The sequence shown here is derived from an EMBL/GenBank/DDBJ whole genome shotgun (WGS) entry which is preliminary data.</text>
</comment>
<keyword evidence="1 2" id="KW-0456">Lyase</keyword>